<accession>A0A653B8B2</accession>
<comment type="cofactor">
    <cofactor evidence="1">
        <name>FMN</name>
        <dbReference type="ChEBI" id="CHEBI:58210"/>
    </cofactor>
</comment>
<dbReference type="GO" id="GO:0016655">
    <property type="term" value="F:oxidoreductase activity, acting on NAD(P)H, quinone or similar compound as acceptor"/>
    <property type="evidence" value="ECO:0007669"/>
    <property type="project" value="UniProtKB-ARBA"/>
</dbReference>
<dbReference type="InterPro" id="IPR005025">
    <property type="entry name" value="FMN_Rdtase-like_dom"/>
</dbReference>
<evidence type="ECO:0000313" key="3">
    <source>
        <dbReference type="EMBL" id="VDN64906.1"/>
    </source>
</evidence>
<gene>
    <name evidence="3" type="ORF">POT9AD_3931</name>
</gene>
<dbReference type="EMBL" id="LR130779">
    <property type="protein sequence ID" value="VDN64906.1"/>
    <property type="molecule type" value="Genomic_DNA"/>
</dbReference>
<evidence type="ECO:0000256" key="2">
    <source>
        <dbReference type="ARBA" id="ARBA00022643"/>
    </source>
</evidence>
<dbReference type="Gene3D" id="3.40.50.360">
    <property type="match status" value="1"/>
</dbReference>
<dbReference type="GO" id="GO:0010181">
    <property type="term" value="F:FMN binding"/>
    <property type="evidence" value="ECO:0007669"/>
    <property type="project" value="TreeGrafter"/>
</dbReference>
<proteinExistence type="predicted"/>
<dbReference type="Pfam" id="PF03358">
    <property type="entry name" value="FMN_red"/>
    <property type="match status" value="1"/>
</dbReference>
<sequence>MLAWIDNTEGIPMQDRIRLVLIYGSVREERFCDQVVAWAREQIEQRSEFELSLVDPAVMFRQPDEAPATAQQRHQSLQQLLRADAFLIVTPEYNHGYPSALKQFIDEVPASWDARPVGFVSYGGVSGGLRAVEQLRQVLAELHAMTVRGSVSFTNAWEQFDERGALREPRHANSALAHTLVQLNWWAQTLRAGRERVPYERIRG</sequence>
<reference evidence="3" key="1">
    <citation type="submission" date="2018-11" db="EMBL/GenBank/DDBJ databases">
        <authorList>
            <consortium name="Genoscope - CEA"/>
            <person name="William W."/>
        </authorList>
    </citation>
    <scope>NUCLEOTIDE SEQUENCE [LARGE SCALE GENOMIC DNA]</scope>
    <source>
        <strain evidence="3">T9AD</strain>
    </source>
</reference>
<dbReference type="InterPro" id="IPR029039">
    <property type="entry name" value="Flavoprotein-like_sf"/>
</dbReference>
<dbReference type="SUPFAM" id="SSF52218">
    <property type="entry name" value="Flavoproteins"/>
    <property type="match status" value="1"/>
</dbReference>
<dbReference type="PANTHER" id="PTHR30543:SF21">
    <property type="entry name" value="NAD(P)H-DEPENDENT FMN REDUCTASE LOT6"/>
    <property type="match status" value="1"/>
</dbReference>
<name>A0A653B8B2_ECTOL</name>
<organism evidence="3">
    <name type="scientific">Ectopseudomonas oleovorans</name>
    <name type="common">Pseudomonas oleovorans</name>
    <dbReference type="NCBI Taxonomy" id="301"/>
    <lineage>
        <taxon>Bacteria</taxon>
        <taxon>Pseudomonadati</taxon>
        <taxon>Pseudomonadota</taxon>
        <taxon>Gammaproteobacteria</taxon>
        <taxon>Pseudomonadales</taxon>
        <taxon>Pseudomonadaceae</taxon>
        <taxon>Ectopseudomonas</taxon>
    </lineage>
</organism>
<protein>
    <submittedName>
        <fullName evidence="3">NAD(P)H-dependent FMN reductase</fullName>
    </submittedName>
</protein>
<dbReference type="AlphaFoldDB" id="A0A653B8B2"/>
<dbReference type="PANTHER" id="PTHR30543">
    <property type="entry name" value="CHROMATE REDUCTASE"/>
    <property type="match status" value="1"/>
</dbReference>
<keyword evidence="2" id="KW-0285">Flavoprotein</keyword>
<dbReference type="GO" id="GO:0005829">
    <property type="term" value="C:cytosol"/>
    <property type="evidence" value="ECO:0007669"/>
    <property type="project" value="TreeGrafter"/>
</dbReference>
<dbReference type="InterPro" id="IPR050712">
    <property type="entry name" value="NAD(P)H-dep_reductase"/>
</dbReference>
<evidence type="ECO:0000256" key="1">
    <source>
        <dbReference type="ARBA" id="ARBA00001917"/>
    </source>
</evidence>
<keyword evidence="2" id="KW-0288">FMN</keyword>